<comment type="cofactor">
    <cofactor evidence="2">
        <name>Cu cation</name>
        <dbReference type="ChEBI" id="CHEBI:23378"/>
    </cofactor>
    <text evidence="2">Binds 1 copper ion per subunit.</text>
</comment>
<keyword evidence="2" id="KW-0186">Copper</keyword>
<dbReference type="InterPro" id="IPR018152">
    <property type="entry name" value="SOD_Cu/Zn_BS"/>
</dbReference>
<accession>A0ABY8SX88</accession>
<keyword evidence="2" id="KW-0862">Zinc</keyword>
<evidence type="ECO:0000259" key="5">
    <source>
        <dbReference type="Pfam" id="PF00080"/>
    </source>
</evidence>
<evidence type="ECO:0000256" key="1">
    <source>
        <dbReference type="ARBA" id="ARBA00010457"/>
    </source>
</evidence>
<dbReference type="Gene3D" id="2.60.40.200">
    <property type="entry name" value="Superoxide dismutase, copper/zinc binding domain"/>
    <property type="match status" value="1"/>
</dbReference>
<evidence type="ECO:0000256" key="3">
    <source>
        <dbReference type="SAM" id="MobiDB-lite"/>
    </source>
</evidence>
<organism evidence="6 7">
    <name type="scientific">Comamonas resistens</name>
    <dbReference type="NCBI Taxonomy" id="3046670"/>
    <lineage>
        <taxon>Bacteria</taxon>
        <taxon>Pseudomonadati</taxon>
        <taxon>Pseudomonadota</taxon>
        <taxon>Betaproteobacteria</taxon>
        <taxon>Burkholderiales</taxon>
        <taxon>Comamonadaceae</taxon>
        <taxon>Comamonas</taxon>
    </lineage>
</organism>
<dbReference type="CDD" id="cd00305">
    <property type="entry name" value="Cu-Zn_Superoxide_Dismutase"/>
    <property type="match status" value="1"/>
</dbReference>
<dbReference type="EMBL" id="CP125947">
    <property type="protein sequence ID" value="WHS67365.1"/>
    <property type="molecule type" value="Genomic_DNA"/>
</dbReference>
<feature type="compositionally biased region" description="Basic and acidic residues" evidence="3">
    <location>
        <begin position="100"/>
        <end position="110"/>
    </location>
</feature>
<dbReference type="RefSeq" id="WP_283488401.1">
    <property type="nucleotide sequence ID" value="NZ_CP125947.1"/>
</dbReference>
<feature type="region of interest" description="Disordered" evidence="3">
    <location>
        <begin position="86"/>
        <end position="115"/>
    </location>
</feature>
<evidence type="ECO:0000313" key="7">
    <source>
        <dbReference type="Proteomes" id="UP001240697"/>
    </source>
</evidence>
<keyword evidence="2" id="KW-0479">Metal-binding</keyword>
<proteinExistence type="inferred from homology"/>
<feature type="chain" id="PRO_5045229910" description="Superoxide dismutase [Cu-Zn]" evidence="4">
    <location>
        <begin position="19"/>
        <end position="177"/>
    </location>
</feature>
<keyword evidence="4" id="KW-0732">Signal</keyword>
<dbReference type="SUPFAM" id="SSF49329">
    <property type="entry name" value="Cu,Zn superoxide dismutase-like"/>
    <property type="match status" value="1"/>
</dbReference>
<sequence>MKNPFILLTLGAAVLSLAACSTTEPKPARAVAKVQATSGSKVEGDLVFTQKPGGKVVMSTVISGLKPNSEHGFHIHELGNCADNGNAAGGHFNPKQGQHGKYDAPMHHMGDLPSLKADSNGVAKLNMESSDLTLLAGPGNIIGRAVIVHANPDDYVTQPTGNAGGRIGCGVIVRDEQ</sequence>
<reference evidence="6 7" key="1">
    <citation type="submission" date="2023-05" db="EMBL/GenBank/DDBJ databases">
        <authorList>
            <person name="Yin Y."/>
            <person name="Lu Z."/>
        </authorList>
    </citation>
    <scope>NUCLEOTIDE SEQUENCE [LARGE SCALE GENOMIC DNA]</scope>
    <source>
        <strain evidence="6 7">ZM22</strain>
    </source>
</reference>
<dbReference type="PRINTS" id="PR00068">
    <property type="entry name" value="CUZNDISMTASE"/>
</dbReference>
<dbReference type="PROSITE" id="PS00332">
    <property type="entry name" value="SOD_CU_ZN_2"/>
    <property type="match status" value="1"/>
</dbReference>
<dbReference type="EC" id="1.15.1.1" evidence="2"/>
<keyword evidence="7" id="KW-1185">Reference proteome</keyword>
<keyword evidence="2" id="KW-0560">Oxidoreductase</keyword>
<comment type="catalytic activity">
    <reaction evidence="2">
        <text>2 superoxide + 2 H(+) = H2O2 + O2</text>
        <dbReference type="Rhea" id="RHEA:20696"/>
        <dbReference type="ChEBI" id="CHEBI:15378"/>
        <dbReference type="ChEBI" id="CHEBI:15379"/>
        <dbReference type="ChEBI" id="CHEBI:16240"/>
        <dbReference type="ChEBI" id="CHEBI:18421"/>
        <dbReference type="EC" id="1.15.1.1"/>
    </reaction>
</comment>
<dbReference type="Proteomes" id="UP001240697">
    <property type="component" value="Chromosome"/>
</dbReference>
<comment type="similarity">
    <text evidence="1 2">Belongs to the Cu-Zn superoxide dismutase family.</text>
</comment>
<dbReference type="InterPro" id="IPR036423">
    <property type="entry name" value="SOD-like_Cu/Zn_dom_sf"/>
</dbReference>
<evidence type="ECO:0000313" key="6">
    <source>
        <dbReference type="EMBL" id="WHS67365.1"/>
    </source>
</evidence>
<gene>
    <name evidence="6" type="ORF">QMY55_09725</name>
</gene>
<feature type="domain" description="Superoxide dismutase copper/zinc binding" evidence="5">
    <location>
        <begin position="42"/>
        <end position="172"/>
    </location>
</feature>
<evidence type="ECO:0000256" key="4">
    <source>
        <dbReference type="SAM" id="SignalP"/>
    </source>
</evidence>
<name>A0ABY8SX88_9BURK</name>
<comment type="cofactor">
    <cofactor evidence="2">
        <name>Zn(2+)</name>
        <dbReference type="ChEBI" id="CHEBI:29105"/>
    </cofactor>
    <text evidence="2">Binds 1 zinc ion per subunit.</text>
</comment>
<dbReference type="PROSITE" id="PS51257">
    <property type="entry name" value="PROKAR_LIPOPROTEIN"/>
    <property type="match status" value="1"/>
</dbReference>
<dbReference type="InterPro" id="IPR024134">
    <property type="entry name" value="SOD_Cu/Zn_/chaperone"/>
</dbReference>
<dbReference type="Pfam" id="PF00080">
    <property type="entry name" value="Sod_Cu"/>
    <property type="match status" value="1"/>
</dbReference>
<feature type="signal peptide" evidence="4">
    <location>
        <begin position="1"/>
        <end position="18"/>
    </location>
</feature>
<protein>
    <recommendedName>
        <fullName evidence="2">Superoxide dismutase [Cu-Zn]</fullName>
        <ecNumber evidence="2">1.15.1.1</ecNumber>
    </recommendedName>
</protein>
<dbReference type="PANTHER" id="PTHR10003">
    <property type="entry name" value="SUPEROXIDE DISMUTASE CU-ZN -RELATED"/>
    <property type="match status" value="1"/>
</dbReference>
<comment type="function">
    <text evidence="2">Destroys radicals which are normally produced within the cells and which are toxic to biological systems.</text>
</comment>
<dbReference type="InterPro" id="IPR001424">
    <property type="entry name" value="SOD_Cu_Zn_dom"/>
</dbReference>
<evidence type="ECO:0000256" key="2">
    <source>
        <dbReference type="RuleBase" id="RU000393"/>
    </source>
</evidence>